<organism evidence="1 2">
    <name type="scientific">Simkania negevensis (strain ATCC VR-1471 / DSM 27360 / Z)</name>
    <dbReference type="NCBI Taxonomy" id="331113"/>
    <lineage>
        <taxon>Bacteria</taxon>
        <taxon>Pseudomonadati</taxon>
        <taxon>Chlamydiota</taxon>
        <taxon>Chlamydiia</taxon>
        <taxon>Parachlamydiales</taxon>
        <taxon>Simkaniaceae</taxon>
        <taxon>Simkania</taxon>
    </lineage>
</organism>
<keyword evidence="2" id="KW-1185">Reference proteome</keyword>
<evidence type="ECO:0000313" key="1">
    <source>
        <dbReference type="EMBL" id="CCB87776.1"/>
    </source>
</evidence>
<accession>F8L2T0</accession>
<sequence length="104" mass="11024">MRAAATAFFLSSIFGPSSQSLNNVFGKSLLVAGAAEGVSALLSYLDHPLTKLARTCDTFFKTGPSIESYIQDWEKHFAGSLCGLNVKVAAVMLCDKAIHIGLKG</sequence>
<dbReference type="RefSeq" id="WP_013935010.1">
    <property type="nucleotide sequence ID" value="NC_015710.1"/>
</dbReference>
<dbReference type="KEGG" id="sng:SNE_B24170"/>
<gene>
    <name evidence="1" type="ordered locus">SNE_B24170</name>
</gene>
<dbReference type="HOGENOM" id="CLU_2248301_0_0_0"/>
<dbReference type="EMBL" id="FR872581">
    <property type="protein sequence ID" value="CCB87776.1"/>
    <property type="molecule type" value="Genomic_DNA"/>
</dbReference>
<geneLocation type="plasmid" evidence="1 2">
    <name>pSn</name>
</geneLocation>
<dbReference type="Proteomes" id="UP000000496">
    <property type="component" value="Plasmid pSn"/>
</dbReference>
<protein>
    <submittedName>
        <fullName evidence="1">Uncharacterized protein</fullName>
    </submittedName>
</protein>
<dbReference type="AlphaFoldDB" id="F8L2T0"/>
<reference evidence="1 2" key="2">
    <citation type="journal article" date="2011" name="Mol. Biol. Evol.">
        <title>Unity in variety--the pan-genome of the Chlamydiae.</title>
        <authorList>
            <person name="Collingro A."/>
            <person name="Tischler P."/>
            <person name="Weinmaier T."/>
            <person name="Penz T."/>
            <person name="Heinz E."/>
            <person name="Brunham R.C."/>
            <person name="Read T.D."/>
            <person name="Bavoil P.M."/>
            <person name="Sachse K."/>
            <person name="Kahane S."/>
            <person name="Friedman M.G."/>
            <person name="Rattei T."/>
            <person name="Myers G.S."/>
            <person name="Horn M."/>
        </authorList>
    </citation>
    <scope>NUCLEOTIDE SEQUENCE [LARGE SCALE GENOMIC DNA]</scope>
    <source>
        <strain evidence="2">ATCC VR-1471 / Z</strain>
        <plasmid evidence="1 2">pSn</plasmid>
    </source>
</reference>
<proteinExistence type="predicted"/>
<name>F8L2T0_SIMNZ</name>
<evidence type="ECO:0000313" key="2">
    <source>
        <dbReference type="Proteomes" id="UP000000496"/>
    </source>
</evidence>
<reference key="1">
    <citation type="journal article" date="2011" name="Mol. Biol. Evol.">
        <title>Unity in variety -- the pan-genome of the Chlamydiae.</title>
        <authorList>
            <person name="Collingro A."/>
            <person name="Tischler P."/>
            <person name="Weinmaier T."/>
            <person name="Penz T."/>
            <person name="Heinz E."/>
            <person name="Brunham R.C."/>
            <person name="Read T.D."/>
            <person name="Bavoil P.M."/>
            <person name="Sachse K."/>
            <person name="Kahane S."/>
            <person name="Friedman M.G."/>
            <person name="Rattei T."/>
            <person name="Myers G.S.A."/>
            <person name="Horn M."/>
        </authorList>
    </citation>
    <scope>NUCLEOTIDE SEQUENCE</scope>
    <source>
        <strain>Z</strain>
    </source>
</reference>
<keyword evidence="1" id="KW-0614">Plasmid</keyword>